<evidence type="ECO:0000256" key="13">
    <source>
        <dbReference type="SAM" id="Phobius"/>
    </source>
</evidence>
<dbReference type="PROSITE" id="PS50109">
    <property type="entry name" value="HIS_KIN"/>
    <property type="match status" value="1"/>
</dbReference>
<gene>
    <name evidence="15" type="ORF">HMF7854_13405</name>
</gene>
<keyword evidence="4" id="KW-0597">Phosphoprotein</keyword>
<evidence type="ECO:0000256" key="9">
    <source>
        <dbReference type="ARBA" id="ARBA00022840"/>
    </source>
</evidence>
<dbReference type="GO" id="GO:0016020">
    <property type="term" value="C:membrane"/>
    <property type="evidence" value="ECO:0007669"/>
    <property type="project" value="UniProtKB-SubCell"/>
</dbReference>
<dbReference type="EC" id="2.7.13.3" evidence="3"/>
<keyword evidence="6 13" id="KW-0812">Transmembrane</keyword>
<dbReference type="Proteomes" id="UP000274661">
    <property type="component" value="Unassembled WGS sequence"/>
</dbReference>
<evidence type="ECO:0000256" key="8">
    <source>
        <dbReference type="ARBA" id="ARBA00022777"/>
    </source>
</evidence>
<dbReference type="PANTHER" id="PTHR41523:SF8">
    <property type="entry name" value="ETHYLENE RESPONSE SENSOR PROTEIN"/>
    <property type="match status" value="1"/>
</dbReference>
<evidence type="ECO:0000256" key="3">
    <source>
        <dbReference type="ARBA" id="ARBA00012438"/>
    </source>
</evidence>
<dbReference type="InterPro" id="IPR005467">
    <property type="entry name" value="His_kinase_dom"/>
</dbReference>
<evidence type="ECO:0000256" key="5">
    <source>
        <dbReference type="ARBA" id="ARBA00022679"/>
    </source>
</evidence>
<dbReference type="SUPFAM" id="SSF55874">
    <property type="entry name" value="ATPase domain of HSP90 chaperone/DNA topoisomerase II/histidine kinase"/>
    <property type="match status" value="1"/>
</dbReference>
<dbReference type="InterPro" id="IPR038318">
    <property type="entry name" value="KdpD_sf"/>
</dbReference>
<dbReference type="InterPro" id="IPR003594">
    <property type="entry name" value="HATPase_dom"/>
</dbReference>
<dbReference type="InterPro" id="IPR004358">
    <property type="entry name" value="Sig_transdc_His_kin-like_C"/>
</dbReference>
<feature type="domain" description="Histidine kinase" evidence="14">
    <location>
        <begin position="148"/>
        <end position="343"/>
    </location>
</feature>
<dbReference type="EMBL" id="RWJF01000001">
    <property type="protein sequence ID" value="RST31725.1"/>
    <property type="molecule type" value="Genomic_DNA"/>
</dbReference>
<keyword evidence="7" id="KW-0547">Nucleotide-binding</keyword>
<keyword evidence="9" id="KW-0067">ATP-binding</keyword>
<proteinExistence type="predicted"/>
<dbReference type="InterPro" id="IPR011495">
    <property type="entry name" value="Sig_transdc_His_kin_sub2_dim/P"/>
</dbReference>
<evidence type="ECO:0000313" key="15">
    <source>
        <dbReference type="EMBL" id="RST31725.1"/>
    </source>
</evidence>
<dbReference type="InterPro" id="IPR025201">
    <property type="entry name" value="KdpD_TM"/>
</dbReference>
<keyword evidence="10 13" id="KW-1133">Transmembrane helix</keyword>
<dbReference type="Pfam" id="PF13493">
    <property type="entry name" value="DUF4118"/>
    <property type="match status" value="1"/>
</dbReference>
<dbReference type="PANTHER" id="PTHR41523">
    <property type="entry name" value="TWO-COMPONENT SYSTEM SENSOR PROTEIN"/>
    <property type="match status" value="1"/>
</dbReference>
<dbReference type="AlphaFoldDB" id="A0A3R9WRM7"/>
<evidence type="ECO:0000259" key="14">
    <source>
        <dbReference type="PROSITE" id="PS50109"/>
    </source>
</evidence>
<dbReference type="Pfam" id="PF02518">
    <property type="entry name" value="HATPase_c"/>
    <property type="match status" value="1"/>
</dbReference>
<comment type="caution">
    <text evidence="15">The sequence shown here is derived from an EMBL/GenBank/DDBJ whole genome shotgun (WGS) entry which is preliminary data.</text>
</comment>
<dbReference type="Gene3D" id="3.30.565.10">
    <property type="entry name" value="Histidine kinase-like ATPase, C-terminal domain"/>
    <property type="match status" value="1"/>
</dbReference>
<reference evidence="15 16" key="1">
    <citation type="submission" date="2018-12" db="EMBL/GenBank/DDBJ databases">
        <title>Sphingomonas sp. HMF7854 Genome sequencing and assembly.</title>
        <authorList>
            <person name="Cha I."/>
            <person name="Kang H."/>
            <person name="Kim H."/>
            <person name="Kang J."/>
            <person name="Joh K."/>
        </authorList>
    </citation>
    <scope>NUCLEOTIDE SEQUENCE [LARGE SCALE GENOMIC DNA]</scope>
    <source>
        <strain evidence="15 16">HMF7854</strain>
    </source>
</reference>
<sequence>MTGAEGPSLARADGRLPLRWPWPVKAALAVAGAIVALLLRFALDGVLPPGFPFLTFFPIVVGIAFLLGSRFGLLAALLGGLLSWYFFIQPVRTFSLSPGSLLALAFYVFSCGVPILFIDLLQQSNASLRAERETSARLAETRELLFRELQHRISNNLQMVAALLTIQRRQVADPGAKAALDEASQRLVTVGRISRQLYDPSGAGRELAPFLDEIIRDILGSSGRSGIEHRVSGGIDSPLSPDAAIPVALVVAESIANAVEHGFEGRDSGQLHIRIAPSARDRLSIEIEDDGNGLPDGFSLDGSNSLGLRIATMLAGQLGGRFSLGSATGSGGTIARLDLPMAA</sequence>
<evidence type="ECO:0000256" key="7">
    <source>
        <dbReference type="ARBA" id="ARBA00022741"/>
    </source>
</evidence>
<dbReference type="Gene3D" id="1.20.120.620">
    <property type="entry name" value="Backbone structure of the membrane domain of e. Coli histidine kinase receptor kdpd"/>
    <property type="match status" value="1"/>
</dbReference>
<protein>
    <recommendedName>
        <fullName evidence="3">histidine kinase</fullName>
        <ecNumber evidence="3">2.7.13.3</ecNumber>
    </recommendedName>
</protein>
<dbReference type="GO" id="GO:0005524">
    <property type="term" value="F:ATP binding"/>
    <property type="evidence" value="ECO:0007669"/>
    <property type="project" value="UniProtKB-KW"/>
</dbReference>
<evidence type="ECO:0000256" key="1">
    <source>
        <dbReference type="ARBA" id="ARBA00000085"/>
    </source>
</evidence>
<keyword evidence="8" id="KW-0418">Kinase</keyword>
<dbReference type="Pfam" id="PF07568">
    <property type="entry name" value="HisKA_2"/>
    <property type="match status" value="1"/>
</dbReference>
<accession>A0A3R9WRM7</accession>
<keyword evidence="11" id="KW-0902">Two-component regulatory system</keyword>
<evidence type="ECO:0000256" key="12">
    <source>
        <dbReference type="ARBA" id="ARBA00023136"/>
    </source>
</evidence>
<organism evidence="15 16">
    <name type="scientific">Sphingomonas ginkgonis</name>
    <dbReference type="NCBI Taxonomy" id="2315330"/>
    <lineage>
        <taxon>Bacteria</taxon>
        <taxon>Pseudomonadati</taxon>
        <taxon>Pseudomonadota</taxon>
        <taxon>Alphaproteobacteria</taxon>
        <taxon>Sphingomonadales</taxon>
        <taxon>Sphingomonadaceae</taxon>
        <taxon>Sphingomonas</taxon>
    </lineage>
</organism>
<feature type="transmembrane region" description="Helical" evidence="13">
    <location>
        <begin position="100"/>
        <end position="121"/>
    </location>
</feature>
<evidence type="ECO:0000256" key="6">
    <source>
        <dbReference type="ARBA" id="ARBA00022692"/>
    </source>
</evidence>
<dbReference type="PRINTS" id="PR00344">
    <property type="entry name" value="BCTRLSENSOR"/>
</dbReference>
<dbReference type="GO" id="GO:0004673">
    <property type="term" value="F:protein histidine kinase activity"/>
    <property type="evidence" value="ECO:0007669"/>
    <property type="project" value="UniProtKB-EC"/>
</dbReference>
<keyword evidence="12 13" id="KW-0472">Membrane</keyword>
<name>A0A3R9WRM7_9SPHN</name>
<keyword evidence="16" id="KW-1185">Reference proteome</keyword>
<evidence type="ECO:0000256" key="2">
    <source>
        <dbReference type="ARBA" id="ARBA00004141"/>
    </source>
</evidence>
<dbReference type="SMART" id="SM00387">
    <property type="entry name" value="HATPase_c"/>
    <property type="match status" value="1"/>
</dbReference>
<dbReference type="GO" id="GO:0000160">
    <property type="term" value="P:phosphorelay signal transduction system"/>
    <property type="evidence" value="ECO:0007669"/>
    <property type="project" value="UniProtKB-KW"/>
</dbReference>
<dbReference type="OrthoDB" id="7991996at2"/>
<feature type="transmembrane region" description="Helical" evidence="13">
    <location>
        <begin position="20"/>
        <end position="39"/>
    </location>
</feature>
<comment type="subcellular location">
    <subcellularLocation>
        <location evidence="2">Membrane</location>
        <topology evidence="2">Multi-pass membrane protein</topology>
    </subcellularLocation>
</comment>
<feature type="transmembrane region" description="Helical" evidence="13">
    <location>
        <begin position="71"/>
        <end position="88"/>
    </location>
</feature>
<evidence type="ECO:0000256" key="10">
    <source>
        <dbReference type="ARBA" id="ARBA00022989"/>
    </source>
</evidence>
<evidence type="ECO:0000256" key="4">
    <source>
        <dbReference type="ARBA" id="ARBA00022553"/>
    </source>
</evidence>
<dbReference type="InterPro" id="IPR036890">
    <property type="entry name" value="HATPase_C_sf"/>
</dbReference>
<evidence type="ECO:0000313" key="16">
    <source>
        <dbReference type="Proteomes" id="UP000274661"/>
    </source>
</evidence>
<keyword evidence="5" id="KW-0808">Transferase</keyword>
<dbReference type="RefSeq" id="WP_126719664.1">
    <property type="nucleotide sequence ID" value="NZ_RWJF01000001.1"/>
</dbReference>
<evidence type="ECO:0000256" key="11">
    <source>
        <dbReference type="ARBA" id="ARBA00023012"/>
    </source>
</evidence>
<comment type="catalytic activity">
    <reaction evidence="1">
        <text>ATP + protein L-histidine = ADP + protein N-phospho-L-histidine.</text>
        <dbReference type="EC" id="2.7.13.3"/>
    </reaction>
</comment>